<proteinExistence type="predicted"/>
<evidence type="ECO:0000313" key="1">
    <source>
        <dbReference type="EMBL" id="BCB86699.1"/>
    </source>
</evidence>
<evidence type="ECO:0000313" key="2">
    <source>
        <dbReference type="Proteomes" id="UP000503011"/>
    </source>
</evidence>
<dbReference type="EMBL" id="AP022871">
    <property type="protein sequence ID" value="BCB86699.1"/>
    <property type="molecule type" value="Genomic_DNA"/>
</dbReference>
<dbReference type="KEGG" id="psuu:Psuf_040120"/>
<accession>A0A6F8YKZ5</accession>
<keyword evidence="2" id="KW-1185">Reference proteome</keyword>
<sequence length="185" mass="20541">MPGSSPYEASSAFVGPLAEALSCVAHGKITASAGGKNDLNKVHELHLTGIAGDGYVRLRGDRRIEMRARMFYEIIRDPRPGYGPFRITTRGYDYSLRTSDGLAVVDYHWHPLGQSHEKDPHLHIGAAQLRPDSVLSNKDHLPSGRITVESVVRTAIESGATPLQPDWETRLAGTEYRHVLHRSWH</sequence>
<reference evidence="1 2" key="1">
    <citation type="submission" date="2020-03" db="EMBL/GenBank/DDBJ databases">
        <title>Whole genome shotgun sequence of Phytohabitans suffuscus NBRC 105367.</title>
        <authorList>
            <person name="Komaki H."/>
            <person name="Tamura T."/>
        </authorList>
    </citation>
    <scope>NUCLEOTIDE SEQUENCE [LARGE SCALE GENOMIC DNA]</scope>
    <source>
        <strain evidence="1 2">NBRC 105367</strain>
    </source>
</reference>
<dbReference type="AlphaFoldDB" id="A0A6F8YKZ5"/>
<name>A0A6F8YKZ5_9ACTN</name>
<dbReference type="RefSeq" id="WP_173158425.1">
    <property type="nucleotide sequence ID" value="NZ_AP022871.1"/>
</dbReference>
<organism evidence="1 2">
    <name type="scientific">Phytohabitans suffuscus</name>
    <dbReference type="NCBI Taxonomy" id="624315"/>
    <lineage>
        <taxon>Bacteria</taxon>
        <taxon>Bacillati</taxon>
        <taxon>Actinomycetota</taxon>
        <taxon>Actinomycetes</taxon>
        <taxon>Micromonosporales</taxon>
        <taxon>Micromonosporaceae</taxon>
    </lineage>
</organism>
<reference evidence="1 2" key="2">
    <citation type="submission" date="2020-03" db="EMBL/GenBank/DDBJ databases">
        <authorList>
            <person name="Ichikawa N."/>
            <person name="Kimura A."/>
            <person name="Kitahashi Y."/>
            <person name="Uohara A."/>
        </authorList>
    </citation>
    <scope>NUCLEOTIDE SEQUENCE [LARGE SCALE GENOMIC DNA]</scope>
    <source>
        <strain evidence="1 2">NBRC 105367</strain>
    </source>
</reference>
<protein>
    <submittedName>
        <fullName evidence="1">Uncharacterized protein</fullName>
    </submittedName>
</protein>
<gene>
    <name evidence="1" type="ORF">Psuf_040120</name>
</gene>
<dbReference type="Proteomes" id="UP000503011">
    <property type="component" value="Chromosome"/>
</dbReference>